<sequence>MACTGYDFGKDVQNHLDAPMPWIGMYIAAASLICSLAMAADAFHGFRSNKFWLPSNYFSLNATFLTFLAVSLKLPVDLTARMWAGIDRLAKVSSLVLMSIAIGNFMPSLGSMNNKEMLMNVTALGILVLTVIVNVCIQIVQMRGFLHRRIMFVEEIVALIFMFLQLVMLVSSAIMIPTTKKYLKSKYREMLKMTSDEELMEMKKLTVDQLRAMVKKYWVMAETSCPQFVIARSATCTASGVICLLIALALAEALLRMLIVYRTFRQTASYYDSSTKWILLIHSIGVTLGIIAPALRWYTAINFRCSEEEKRISFKDELKIETYWTQMLFEWKESPLPWHIRDRKWRKLLHHTKKSILSFFVRIQILVVLGCKLVRLISVLFMSPIISCFHNVEKLKNVSCSSASRVHQDSELGLNTEPELSRYVLLLEGEVQLPHKTLQNICNQVDKVIQIGKRQQPKKLIELLKLFGDFHGVREFDSNKVPSLHIHEPPNCWSLPLVTLTSIAIALPNVSTHNASWLLSSVNEGLFFIKFIEKCLDCSRDLANIRNAANVVWVGAELYSKWQENDLKEMSLKGKKSKETLQELSNKAEKIVLEFKRDTKDFLMEDPLNWPVKVIAANSMYRICQTILLDFEDDPPLTDEGLFKRLTVMIADILAACLTNLPRVIMIKCHRNAINHGAKTVRQAALLLGESQEILQILQQHRTPSLHPDQAAYIEKWRTFREQENLFR</sequence>
<dbReference type="OrthoDB" id="1915303at2759"/>
<evidence type="ECO:0000256" key="1">
    <source>
        <dbReference type="SAM" id="Phobius"/>
    </source>
</evidence>
<keyword evidence="1" id="KW-0812">Transmembrane</keyword>
<feature type="transmembrane region" description="Helical" evidence="1">
    <location>
        <begin position="20"/>
        <end position="39"/>
    </location>
</feature>
<feature type="transmembrane region" description="Helical" evidence="1">
    <location>
        <begin position="356"/>
        <end position="382"/>
    </location>
</feature>
<name>A0A8S0PQ37_OLEEU</name>
<keyword evidence="1" id="KW-0472">Membrane</keyword>
<dbReference type="PANTHER" id="PTHR35307:SF3">
    <property type="entry name" value="DUF4220 DOMAIN-CONTAINING PROTEIN"/>
    <property type="match status" value="1"/>
</dbReference>
<dbReference type="EMBL" id="CACTIH010000171">
    <property type="protein sequence ID" value="CAA2956025.1"/>
    <property type="molecule type" value="Genomic_DNA"/>
</dbReference>
<feature type="transmembrane region" description="Helical" evidence="1">
    <location>
        <begin position="156"/>
        <end position="176"/>
    </location>
</feature>
<feature type="transmembrane region" description="Helical" evidence="1">
    <location>
        <begin position="279"/>
        <end position="298"/>
    </location>
</feature>
<comment type="caution">
    <text evidence="2">The sequence shown here is derived from an EMBL/GenBank/DDBJ whole genome shotgun (WGS) entry which is preliminary data.</text>
</comment>
<evidence type="ECO:0000313" key="3">
    <source>
        <dbReference type="Proteomes" id="UP000594638"/>
    </source>
</evidence>
<proteinExistence type="predicted"/>
<feature type="transmembrane region" description="Helical" evidence="1">
    <location>
        <begin position="238"/>
        <end position="259"/>
    </location>
</feature>
<accession>A0A8S0PQ37</accession>
<evidence type="ECO:0000313" key="2">
    <source>
        <dbReference type="EMBL" id="CAA2956025.1"/>
    </source>
</evidence>
<protein>
    <submittedName>
        <fullName evidence="2">Uncharacterized protein LOC111388051</fullName>
    </submittedName>
</protein>
<dbReference type="AlphaFoldDB" id="A0A8S0PQ37"/>
<keyword evidence="3" id="KW-1185">Reference proteome</keyword>
<feature type="transmembrane region" description="Helical" evidence="1">
    <location>
        <begin position="92"/>
        <end position="109"/>
    </location>
</feature>
<feature type="transmembrane region" description="Helical" evidence="1">
    <location>
        <begin position="121"/>
        <end position="141"/>
    </location>
</feature>
<dbReference type="Proteomes" id="UP000594638">
    <property type="component" value="Unassembled WGS sequence"/>
</dbReference>
<dbReference type="Gramene" id="OE9A118275T1">
    <property type="protein sequence ID" value="OE9A118275C1"/>
    <property type="gene ID" value="OE9A118275"/>
</dbReference>
<feature type="transmembrane region" description="Helical" evidence="1">
    <location>
        <begin position="51"/>
        <end position="72"/>
    </location>
</feature>
<gene>
    <name evidence="2" type="ORF">OLEA9_A118275</name>
</gene>
<dbReference type="PANTHER" id="PTHR35307">
    <property type="entry name" value="PROTEIN, PUTATIVE-RELATED"/>
    <property type="match status" value="1"/>
</dbReference>
<reference evidence="2 3" key="1">
    <citation type="submission" date="2019-12" db="EMBL/GenBank/DDBJ databases">
        <authorList>
            <person name="Alioto T."/>
            <person name="Alioto T."/>
            <person name="Gomez Garrido J."/>
        </authorList>
    </citation>
    <scope>NUCLEOTIDE SEQUENCE [LARGE SCALE GENOMIC DNA]</scope>
</reference>
<keyword evidence="1" id="KW-1133">Transmembrane helix</keyword>
<organism evidence="2 3">
    <name type="scientific">Olea europaea subsp. europaea</name>
    <dbReference type="NCBI Taxonomy" id="158383"/>
    <lineage>
        <taxon>Eukaryota</taxon>
        <taxon>Viridiplantae</taxon>
        <taxon>Streptophyta</taxon>
        <taxon>Embryophyta</taxon>
        <taxon>Tracheophyta</taxon>
        <taxon>Spermatophyta</taxon>
        <taxon>Magnoliopsida</taxon>
        <taxon>eudicotyledons</taxon>
        <taxon>Gunneridae</taxon>
        <taxon>Pentapetalae</taxon>
        <taxon>asterids</taxon>
        <taxon>lamiids</taxon>
        <taxon>Lamiales</taxon>
        <taxon>Oleaceae</taxon>
        <taxon>Oleeae</taxon>
        <taxon>Olea</taxon>
    </lineage>
</organism>